<dbReference type="Pfam" id="PF23865">
    <property type="entry name" value="DUF7223"/>
    <property type="match status" value="1"/>
</dbReference>
<proteinExistence type="predicted"/>
<dbReference type="AlphaFoldDB" id="A0A9W9JNL4"/>
<evidence type="ECO:0000259" key="3">
    <source>
        <dbReference type="Pfam" id="PF23865"/>
    </source>
</evidence>
<organism evidence="4 5">
    <name type="scientific">Penicillium cinerascens</name>
    <dbReference type="NCBI Taxonomy" id="70096"/>
    <lineage>
        <taxon>Eukaryota</taxon>
        <taxon>Fungi</taxon>
        <taxon>Dikarya</taxon>
        <taxon>Ascomycota</taxon>
        <taxon>Pezizomycotina</taxon>
        <taxon>Eurotiomycetes</taxon>
        <taxon>Eurotiomycetidae</taxon>
        <taxon>Eurotiales</taxon>
        <taxon>Aspergillaceae</taxon>
        <taxon>Penicillium</taxon>
    </lineage>
</organism>
<dbReference type="RefSeq" id="XP_058306638.1">
    <property type="nucleotide sequence ID" value="XM_058454389.1"/>
</dbReference>
<dbReference type="OrthoDB" id="160645at2759"/>
<gene>
    <name evidence="4" type="ORF">N7498_007327</name>
</gene>
<feature type="signal peptide" evidence="1">
    <location>
        <begin position="1"/>
        <end position="22"/>
    </location>
</feature>
<feature type="domain" description="DUF7029" evidence="2">
    <location>
        <begin position="93"/>
        <end position="189"/>
    </location>
</feature>
<accession>A0A9W9JNL4</accession>
<feature type="domain" description="DUF7223" evidence="3">
    <location>
        <begin position="334"/>
        <end position="545"/>
    </location>
</feature>
<dbReference type="InterPro" id="IPR055647">
    <property type="entry name" value="DUF7223"/>
</dbReference>
<dbReference type="Proteomes" id="UP001150904">
    <property type="component" value="Unassembled WGS sequence"/>
</dbReference>
<reference evidence="4" key="1">
    <citation type="submission" date="2022-12" db="EMBL/GenBank/DDBJ databases">
        <authorList>
            <person name="Petersen C."/>
        </authorList>
    </citation>
    <scope>NUCLEOTIDE SEQUENCE</scope>
    <source>
        <strain evidence="4">IBT 15544</strain>
    </source>
</reference>
<evidence type="ECO:0000256" key="1">
    <source>
        <dbReference type="SAM" id="SignalP"/>
    </source>
</evidence>
<dbReference type="GeneID" id="83181690"/>
<dbReference type="EMBL" id="JAPQKR010000014">
    <property type="protein sequence ID" value="KAJ5198210.1"/>
    <property type="molecule type" value="Genomic_DNA"/>
</dbReference>
<dbReference type="Pfam" id="PF22974">
    <property type="entry name" value="DUF7029"/>
    <property type="match status" value="1"/>
</dbReference>
<reference evidence="4" key="2">
    <citation type="journal article" date="2023" name="IMA Fungus">
        <title>Comparative genomic study of the Penicillium genus elucidates a diverse pangenome and 15 lateral gene transfer events.</title>
        <authorList>
            <person name="Petersen C."/>
            <person name="Sorensen T."/>
            <person name="Nielsen M.R."/>
            <person name="Sondergaard T.E."/>
            <person name="Sorensen J.L."/>
            <person name="Fitzpatrick D.A."/>
            <person name="Frisvad J.C."/>
            <person name="Nielsen K.L."/>
        </authorList>
    </citation>
    <scope>NUCLEOTIDE SEQUENCE</scope>
    <source>
        <strain evidence="4">IBT 15544</strain>
    </source>
</reference>
<dbReference type="InterPro" id="IPR054293">
    <property type="entry name" value="DUF7029"/>
</dbReference>
<keyword evidence="1" id="KW-0732">Signal</keyword>
<protein>
    <submittedName>
        <fullName evidence="4">Uncharacterized protein</fullName>
    </submittedName>
</protein>
<name>A0A9W9JNL4_9EURO</name>
<evidence type="ECO:0000313" key="5">
    <source>
        <dbReference type="Proteomes" id="UP001150904"/>
    </source>
</evidence>
<evidence type="ECO:0000259" key="2">
    <source>
        <dbReference type="Pfam" id="PF22974"/>
    </source>
</evidence>
<sequence length="740" mass="80186">MWVVEATASLATLAFLSSTASAISSGRHAARHGLLQIPPSFAHDGVNLYPALHPEHNSSDLDHLVPQNSKELYYSQEGHRPALHGAKHAQLQATFSSPTVVLEHSSHIKDVTCSDDHIQVCFTTPEALNTVETAWDKYVGEETFNVITYHNGCGHLTGEHRSFFRASHPVFDGDCVTVATELTDEKEVIQEGEPAWGTYVQEHLAKRELVRGHVRVEKPQVMQGGTDLTKDAAAVKHFFGTTLINTDIPDNYMTGLDSLSDEEYDDLVRRGLFSWIVEGINAMIKAINSLIQKTLQAIETAAKVIFAIAAVVVNLLMVPFGVPFEQGYAADISFDNRTSGTAVIIECESCGAKANFSFDGKLAFSISKGIYKAEVSFINHEAFVFDAIYAVSVEAKALAAGTSKGGIKTTIEKELFAIPFFAIKIPKIITIGPQLVSNAAASVSVDASGKFRAGARFSIDAGRLVLDAVNSTRNEASGFKPHLDPIFEIIEGNIIATADLALPVGVEVALDVLSGTWKKSVGVYTAPSVYFTAGISTGEGKACNNGIELRAGAKNRIYTSALGLWEYEFKALSTIFYETGLGCISKQGWNPKQVEPTESTFLAVAQSFGGQQYLASNATLNFTRPEPVIHTDEEFEKNKTADSNKLRQLPKTNGFRLIQDAGQSATLVSGKDGFIYMANNSAEYDISAPWGGLKVKENIFSYDVFGRLIWFNATSILRDGYMTDLGVSQAEGMPKGTQAA</sequence>
<keyword evidence="5" id="KW-1185">Reference proteome</keyword>
<feature type="chain" id="PRO_5040806070" evidence="1">
    <location>
        <begin position="23"/>
        <end position="740"/>
    </location>
</feature>
<evidence type="ECO:0000313" key="4">
    <source>
        <dbReference type="EMBL" id="KAJ5198210.1"/>
    </source>
</evidence>
<comment type="caution">
    <text evidence="4">The sequence shown here is derived from an EMBL/GenBank/DDBJ whole genome shotgun (WGS) entry which is preliminary data.</text>
</comment>